<dbReference type="SUPFAM" id="SSF53335">
    <property type="entry name" value="S-adenosyl-L-methionine-dependent methyltransferases"/>
    <property type="match status" value="1"/>
</dbReference>
<dbReference type="InterPro" id="IPR008884">
    <property type="entry name" value="TylF_MeTrfase"/>
</dbReference>
<dbReference type="Pfam" id="PF05711">
    <property type="entry name" value="TylF"/>
    <property type="match status" value="1"/>
</dbReference>
<dbReference type="RefSeq" id="WP_114917728.1">
    <property type="nucleotide sequence ID" value="NZ_CP024848.1"/>
</dbReference>
<dbReference type="InterPro" id="IPR029063">
    <property type="entry name" value="SAM-dependent_MTases_sf"/>
</dbReference>
<gene>
    <name evidence="1" type="ORF">CUC15_16545</name>
</gene>
<dbReference type="PANTHER" id="PTHR40036:SF1">
    <property type="entry name" value="MACROCIN O-METHYLTRANSFERASE"/>
    <property type="match status" value="1"/>
</dbReference>
<dbReference type="Gene3D" id="3.40.50.150">
    <property type="entry name" value="Vaccinia Virus protein VP39"/>
    <property type="match status" value="1"/>
</dbReference>
<protein>
    <submittedName>
        <fullName evidence="1">dTDP-6-deoxy-L-hexose 3-O-methyltransferase</fullName>
    </submittedName>
</protein>
<evidence type="ECO:0000313" key="2">
    <source>
        <dbReference type="Proteomes" id="UP000253908"/>
    </source>
</evidence>
<dbReference type="OrthoDB" id="149130at2"/>
<keyword evidence="1" id="KW-0489">Methyltransferase</keyword>
<name>A0A345PKB2_9BACI</name>
<keyword evidence="1" id="KW-0808">Transferase</keyword>
<dbReference type="PANTHER" id="PTHR40036">
    <property type="entry name" value="MACROCIN O-METHYLTRANSFERASE"/>
    <property type="match status" value="1"/>
</dbReference>
<dbReference type="GO" id="GO:0008168">
    <property type="term" value="F:methyltransferase activity"/>
    <property type="evidence" value="ECO:0007669"/>
    <property type="project" value="UniProtKB-KW"/>
</dbReference>
<dbReference type="EMBL" id="CP024848">
    <property type="protein sequence ID" value="AXI10442.1"/>
    <property type="molecule type" value="Genomic_DNA"/>
</dbReference>
<dbReference type="Proteomes" id="UP000253908">
    <property type="component" value="Chromosome"/>
</dbReference>
<proteinExistence type="predicted"/>
<dbReference type="GO" id="GO:0032259">
    <property type="term" value="P:methylation"/>
    <property type="evidence" value="ECO:0007669"/>
    <property type="project" value="UniProtKB-KW"/>
</dbReference>
<evidence type="ECO:0000313" key="1">
    <source>
        <dbReference type="EMBL" id="AXI10442.1"/>
    </source>
</evidence>
<keyword evidence="2" id="KW-1185">Reference proteome</keyword>
<sequence>MIKLPNFTKSFEYENNFYLSCDSSRMSKIIAHYELYKKALNTPGTIVECGVFKGASLSRFVMFRDLFENSHSKKIVGFDAFGEFPGTNYNDDKVFRQNFIDDAGEEGISIEQLYQVLENKGLNHNVELIKGDINNTVPEYIEKHPELKISLLNLDTDIYEPAVTILENLYPRITIGGILIIDDYGVFPGETKAVDEFFKGKKVKIRKFPFAKTPSYIIKED</sequence>
<accession>A0A345PKB2</accession>
<reference evidence="2" key="1">
    <citation type="submission" date="2017-11" db="EMBL/GenBank/DDBJ databases">
        <authorList>
            <person name="Zhu W."/>
        </authorList>
    </citation>
    <scope>NUCLEOTIDE SEQUENCE [LARGE SCALE GENOMIC DNA]</scope>
    <source>
        <strain evidence="2">160</strain>
    </source>
</reference>
<organism evidence="1 2">
    <name type="scientific">Oceanobacillus zhaokaii</name>
    <dbReference type="NCBI Taxonomy" id="2052660"/>
    <lineage>
        <taxon>Bacteria</taxon>
        <taxon>Bacillati</taxon>
        <taxon>Bacillota</taxon>
        <taxon>Bacilli</taxon>
        <taxon>Bacillales</taxon>
        <taxon>Bacillaceae</taxon>
        <taxon>Oceanobacillus</taxon>
    </lineage>
</organism>
<dbReference type="KEGG" id="ocn:CUC15_16545"/>
<dbReference type="AlphaFoldDB" id="A0A345PKB2"/>